<dbReference type="SUPFAM" id="SSF54791">
    <property type="entry name" value="Eukaryotic type KH-domain (KH-domain type I)"/>
    <property type="match status" value="1"/>
</dbReference>
<dbReference type="SMART" id="SM00322">
    <property type="entry name" value="KH"/>
    <property type="match status" value="1"/>
</dbReference>
<dbReference type="Gene3D" id="3.30.1370.10">
    <property type="entry name" value="K Homology domain, type 1"/>
    <property type="match status" value="1"/>
</dbReference>
<keyword evidence="1" id="KW-0694">RNA-binding</keyword>
<reference evidence="3" key="1">
    <citation type="submission" date="2020-11" db="EMBL/GenBank/DDBJ databases">
        <title>Kefir isolates.</title>
        <authorList>
            <person name="Marcisauskas S."/>
            <person name="Kim Y."/>
            <person name="Blasche S."/>
        </authorList>
    </citation>
    <scope>NUCLEOTIDE SEQUENCE</scope>
    <source>
        <strain evidence="3">Olga-1</strain>
    </source>
</reference>
<comment type="caution">
    <text evidence="3">The sequence shown here is derived from an EMBL/GenBank/DDBJ whole genome shotgun (WGS) entry which is preliminary data.</text>
</comment>
<dbReference type="Pfam" id="PF00013">
    <property type="entry name" value="KH_1"/>
    <property type="match status" value="1"/>
</dbReference>
<dbReference type="GO" id="GO:0003723">
    <property type="term" value="F:RNA binding"/>
    <property type="evidence" value="ECO:0007669"/>
    <property type="project" value="UniProtKB-UniRule"/>
</dbReference>
<dbReference type="PROSITE" id="PS50084">
    <property type="entry name" value="KH_TYPE_1"/>
    <property type="match status" value="1"/>
</dbReference>
<dbReference type="InterPro" id="IPR004087">
    <property type="entry name" value="KH_dom"/>
</dbReference>
<evidence type="ECO:0000313" key="4">
    <source>
        <dbReference type="Proteomes" id="UP000697127"/>
    </source>
</evidence>
<evidence type="ECO:0000313" key="3">
    <source>
        <dbReference type="EMBL" id="KAG0691041.1"/>
    </source>
</evidence>
<dbReference type="CDD" id="cd00105">
    <property type="entry name" value="KH-I"/>
    <property type="match status" value="1"/>
</dbReference>
<evidence type="ECO:0000256" key="1">
    <source>
        <dbReference type="PROSITE-ProRule" id="PRU00117"/>
    </source>
</evidence>
<keyword evidence="4" id="KW-1185">Reference proteome</keyword>
<organism evidence="3 4">
    <name type="scientific">Pichia californica</name>
    <dbReference type="NCBI Taxonomy" id="460514"/>
    <lineage>
        <taxon>Eukaryota</taxon>
        <taxon>Fungi</taxon>
        <taxon>Dikarya</taxon>
        <taxon>Ascomycota</taxon>
        <taxon>Saccharomycotina</taxon>
        <taxon>Pichiomycetes</taxon>
        <taxon>Pichiales</taxon>
        <taxon>Pichiaceae</taxon>
        <taxon>Pichia</taxon>
    </lineage>
</organism>
<feature type="domain" description="K Homology" evidence="2">
    <location>
        <begin position="1"/>
        <end position="75"/>
    </location>
</feature>
<dbReference type="InterPro" id="IPR036612">
    <property type="entry name" value="KH_dom_type_1_sf"/>
</dbReference>
<proteinExistence type="predicted"/>
<gene>
    <name evidence="3" type="ORF">C6P40_000088</name>
</gene>
<name>A0A9P6WPU5_9ASCO</name>
<dbReference type="EMBL" id="PUHW01000010">
    <property type="protein sequence ID" value="KAG0691041.1"/>
    <property type="molecule type" value="Genomic_DNA"/>
</dbReference>
<dbReference type="AlphaFoldDB" id="A0A9P6WPU5"/>
<accession>A0A9P6WPU5</accession>
<protein>
    <recommendedName>
        <fullName evidence="2">K Homology domain-containing protein</fullName>
    </recommendedName>
</protein>
<sequence>MILPLKAISFIIGKDGKSIAMIRKQTNAFIKIHEFSNSETRFQSNLKGAKLQMLSIKGLKEDIEIAELLILKKIRIWNALQNDN</sequence>
<evidence type="ECO:0000259" key="2">
    <source>
        <dbReference type="SMART" id="SM00322"/>
    </source>
</evidence>
<dbReference type="Proteomes" id="UP000697127">
    <property type="component" value="Unassembled WGS sequence"/>
</dbReference>
<dbReference type="InterPro" id="IPR004088">
    <property type="entry name" value="KH_dom_type_1"/>
</dbReference>